<dbReference type="Proteomes" id="UP001433508">
    <property type="component" value="Unassembled WGS sequence"/>
</dbReference>
<reference evidence="2" key="1">
    <citation type="journal article" date="2024" name="Front. Bioeng. Biotechnol.">
        <title>Genome-scale model development and genomic sequencing of the oleaginous clade Lipomyces.</title>
        <authorList>
            <person name="Czajka J.J."/>
            <person name="Han Y."/>
            <person name="Kim J."/>
            <person name="Mondo S.J."/>
            <person name="Hofstad B.A."/>
            <person name="Robles A."/>
            <person name="Haridas S."/>
            <person name="Riley R."/>
            <person name="LaButti K."/>
            <person name="Pangilinan J."/>
            <person name="Andreopoulos W."/>
            <person name="Lipzen A."/>
            <person name="Yan J."/>
            <person name="Wang M."/>
            <person name="Ng V."/>
            <person name="Grigoriev I.V."/>
            <person name="Spatafora J.W."/>
            <person name="Magnuson J.K."/>
            <person name="Baker S.E."/>
            <person name="Pomraning K.R."/>
        </authorList>
    </citation>
    <scope>NUCLEOTIDE SEQUENCE [LARGE SCALE GENOMIC DNA]</scope>
    <source>
        <strain evidence="2">CBS 7786</strain>
    </source>
</reference>
<protein>
    <submittedName>
        <fullName evidence="1">Catalase</fullName>
    </submittedName>
</protein>
<comment type="caution">
    <text evidence="1">The sequence shown here is derived from an EMBL/GenBank/DDBJ whole genome shotgun (WGS) entry which is preliminary data.</text>
</comment>
<proteinExistence type="predicted"/>
<evidence type="ECO:0000313" key="1">
    <source>
        <dbReference type="EMBL" id="KAK9237268.1"/>
    </source>
</evidence>
<sequence length="247" mass="28870">MHGFSGHAYKFIKPDGSFVFVHTHLLTDQGIKNFENDEAVKLAGEKPDFATHDLFNAIEKANFRHGRPFRYNIFDSTKIWPHSEFPMRRFGKLTLNKNPEKYFAESRLFSYKRHPPPRLGVIYLQIPVNCRLNAYNPFERDGVMRVDGNYGKSPNCQSFFAPMRSGHAQWRFFARGHGSRLRVDSWFVVRARENPGQQENFVYNAALHLSAANRQVQEQTFHMVSRVDRALGDRIRDRTTRTPKKHK</sequence>
<organism evidence="1 2">
    <name type="scientific">Lipomyces kononenkoae</name>
    <name type="common">Yeast</name>
    <dbReference type="NCBI Taxonomy" id="34357"/>
    <lineage>
        <taxon>Eukaryota</taxon>
        <taxon>Fungi</taxon>
        <taxon>Dikarya</taxon>
        <taxon>Ascomycota</taxon>
        <taxon>Saccharomycotina</taxon>
        <taxon>Lipomycetes</taxon>
        <taxon>Lipomycetales</taxon>
        <taxon>Lipomycetaceae</taxon>
        <taxon>Lipomyces</taxon>
    </lineage>
</organism>
<dbReference type="EMBL" id="MU971371">
    <property type="protein sequence ID" value="KAK9237268.1"/>
    <property type="molecule type" value="Genomic_DNA"/>
</dbReference>
<evidence type="ECO:0000313" key="2">
    <source>
        <dbReference type="Proteomes" id="UP001433508"/>
    </source>
</evidence>
<name>A0ACC3T051_LIPKO</name>
<accession>A0ACC3T051</accession>
<keyword evidence="2" id="KW-1185">Reference proteome</keyword>
<gene>
    <name evidence="1" type="ORF">V1525DRAFT_450628</name>
</gene>